<dbReference type="RefSeq" id="WP_245916281.1">
    <property type="nucleotide sequence ID" value="NZ_MQVX01000001.1"/>
</dbReference>
<dbReference type="Proteomes" id="UP000239366">
    <property type="component" value="Unassembled WGS sequence"/>
</dbReference>
<gene>
    <name evidence="2" type="ORF">BST99_13720</name>
</gene>
<keyword evidence="3" id="KW-1185">Reference proteome</keyword>
<comment type="caution">
    <text evidence="2">The sequence shown here is derived from an EMBL/GenBank/DDBJ whole genome shotgun (WGS) entry which is preliminary data.</text>
</comment>
<feature type="signal peptide" evidence="1">
    <location>
        <begin position="1"/>
        <end position="25"/>
    </location>
</feature>
<evidence type="ECO:0000313" key="2">
    <source>
        <dbReference type="EMBL" id="PQJ16632.1"/>
    </source>
</evidence>
<accession>A0A2S7T9L7</accession>
<organism evidence="2 3">
    <name type="scientific">Aureicoccus marinus</name>
    <dbReference type="NCBI Taxonomy" id="754435"/>
    <lineage>
        <taxon>Bacteria</taxon>
        <taxon>Pseudomonadati</taxon>
        <taxon>Bacteroidota</taxon>
        <taxon>Flavobacteriia</taxon>
        <taxon>Flavobacteriales</taxon>
        <taxon>Flavobacteriaceae</taxon>
        <taxon>Aureicoccus</taxon>
    </lineage>
</organism>
<evidence type="ECO:0000313" key="3">
    <source>
        <dbReference type="Proteomes" id="UP000239366"/>
    </source>
</evidence>
<protein>
    <submittedName>
        <fullName evidence="2">Membrane or secreted protein</fullName>
    </submittedName>
</protein>
<dbReference type="Gene3D" id="2.40.128.490">
    <property type="entry name" value="Uncharacterised protein PF14869, DUF4488"/>
    <property type="match status" value="2"/>
</dbReference>
<evidence type="ECO:0000256" key="1">
    <source>
        <dbReference type="SAM" id="SignalP"/>
    </source>
</evidence>
<name>A0A2S7T9L7_9FLAO</name>
<feature type="chain" id="PRO_5015691399" evidence="1">
    <location>
        <begin position="26"/>
        <end position="243"/>
    </location>
</feature>
<dbReference type="EMBL" id="MQVX01000001">
    <property type="protein sequence ID" value="PQJ16632.1"/>
    <property type="molecule type" value="Genomic_DNA"/>
</dbReference>
<keyword evidence="1" id="KW-0732">Signal</keyword>
<sequence>MKSLKRKSLLSCLVLVLGMILSTNAQDLKGAWEAQYISDKGVAVRSVVIFADGFQVNTIYAQSDGAFISTNGGLWSLEGNTLTETVEFDTDYPERVGTSISFAIDLQEESLKIVGRDQVWKRLDKGGPGDLAGAWLISGRVRNGVMQKRDTNRPRKTMKILSGTRFQWIAYNTETKQFMGTGGGTYTTLDGKYTENIEFFSRDNTRVGASLGFNYALENGDWRHSGKSSKGSPIDEIWSLRKK</sequence>
<reference evidence="3" key="1">
    <citation type="submission" date="2016-11" db="EMBL/GenBank/DDBJ databases">
        <title>Trade-off between light-utilization and light-protection in marine flavobacteria.</title>
        <authorList>
            <person name="Kumagai Y."/>
            <person name="Yoshizawa S."/>
            <person name="Kogure K."/>
        </authorList>
    </citation>
    <scope>NUCLEOTIDE SEQUENCE [LARGE SCALE GENOMIC DNA]</scope>
    <source>
        <strain evidence="3">SG-18</strain>
    </source>
</reference>
<dbReference type="AlphaFoldDB" id="A0A2S7T9L7"/>
<proteinExistence type="predicted"/>